<protein>
    <submittedName>
        <fullName evidence="3">RNA-binding suppressor of PAS kinase protein 1</fullName>
    </submittedName>
</protein>
<name>A0A1V2LPY3_PICKU</name>
<feature type="region of interest" description="Disordered" evidence="1">
    <location>
        <begin position="520"/>
        <end position="580"/>
    </location>
</feature>
<dbReference type="Proteomes" id="UP000189274">
    <property type="component" value="Unassembled WGS sequence"/>
</dbReference>
<feature type="region of interest" description="Disordered" evidence="1">
    <location>
        <begin position="1"/>
        <end position="79"/>
    </location>
</feature>
<dbReference type="CDD" id="cd02642">
    <property type="entry name" value="R3H_encore_like"/>
    <property type="match status" value="1"/>
</dbReference>
<evidence type="ECO:0000259" key="2">
    <source>
        <dbReference type="PROSITE" id="PS51061"/>
    </source>
</evidence>
<feature type="compositionally biased region" description="Basic and acidic residues" evidence="1">
    <location>
        <begin position="568"/>
        <end position="580"/>
    </location>
</feature>
<dbReference type="InterPro" id="IPR001374">
    <property type="entry name" value="R3H_dom"/>
</dbReference>
<evidence type="ECO:0000313" key="4">
    <source>
        <dbReference type="Proteomes" id="UP000189274"/>
    </source>
</evidence>
<feature type="compositionally biased region" description="Basic and acidic residues" evidence="1">
    <location>
        <begin position="427"/>
        <end position="438"/>
    </location>
</feature>
<dbReference type="EMBL" id="MQVM01000007">
    <property type="protein sequence ID" value="ONH75221.1"/>
    <property type="molecule type" value="Genomic_DNA"/>
</dbReference>
<dbReference type="SMART" id="SM00393">
    <property type="entry name" value="R3H"/>
    <property type="match status" value="1"/>
</dbReference>
<dbReference type="PROSITE" id="PS51061">
    <property type="entry name" value="R3H"/>
    <property type="match status" value="1"/>
</dbReference>
<feature type="compositionally biased region" description="Polar residues" evidence="1">
    <location>
        <begin position="412"/>
        <end position="424"/>
    </location>
</feature>
<dbReference type="GO" id="GO:0016301">
    <property type="term" value="F:kinase activity"/>
    <property type="evidence" value="ECO:0007669"/>
    <property type="project" value="UniProtKB-KW"/>
</dbReference>
<proteinExistence type="predicted"/>
<keyword evidence="3" id="KW-0808">Transferase</keyword>
<evidence type="ECO:0000256" key="1">
    <source>
        <dbReference type="SAM" id="MobiDB-lite"/>
    </source>
</evidence>
<keyword evidence="3" id="KW-0418">Kinase</keyword>
<dbReference type="VEuPathDB" id="FungiDB:C5L36_0D05610"/>
<sequence>MDSRDNEVIVGDSLRNTKPKSLETPAPHDVNENGDYQENGKMRNDNSTTRDVYYEKDSDKTPDYQECDDDGNDELNGGIDANELEEQNETEGDVYSVNSELVEIALDENLTDLENVEVLSSHYQIPNILIKSLFDLNHKKGKPYMNPAKMKNKIENVEEENTSKFILNLESEIIKFIIRPSIDSWKMNPLNSYYRLLAHQLAEYYHLGHILSNDGSSMVLFKINTSLINADDETKKNAKFDQAGNIKPLDFRNIKFDPKEKLDRVKLEDVYNTYSEFFKKHRNDYVHDNKDMINAFKKLRIMPRNVSSYNPTYDPYAQQLVSEDQKHYSNGYNYNKKHYNNFNRYQYAYYPQNGMYPPPGTPYGYLPISSPPSIGSPSTSAPYYYVPVIPPPTNAVDESATVEPRVEHEKLQSPSADGQKTANGSDDAERKEQKETHAEGATAPSTPVPIGVSPIIPSAAFSPNAPMYQYAYPAPPPPPPSGSSGQFYPIPPGQPPFMYYVNPSYGGNYRNSRRYYQNNNKYGHYNYNNGNGNYRKNQRNHGRRSYNQNTYNNNNGNQAVDEVTVDEAADKSKSMQEEQP</sequence>
<comment type="caution">
    <text evidence="3">The sequence shown here is derived from an EMBL/GenBank/DDBJ whole genome shotgun (WGS) entry which is preliminary data.</text>
</comment>
<reference evidence="4" key="1">
    <citation type="journal article" date="2017" name="Genome Announc.">
        <title>Genome sequences of Cyberlindnera fabianii 65, Pichia kudriavzevii 129, and Saccharomyces cerevisiae 131 isolated from fermented masau fruits in Zimbabwe.</title>
        <authorList>
            <person name="van Rijswijck I.M.H."/>
            <person name="Derks M.F.L."/>
            <person name="Abee T."/>
            <person name="de Ridder D."/>
            <person name="Smid E.J."/>
        </authorList>
    </citation>
    <scope>NUCLEOTIDE SEQUENCE [LARGE SCALE GENOMIC DNA]</scope>
    <source>
        <strain evidence="4">129</strain>
    </source>
</reference>
<feature type="region of interest" description="Disordered" evidence="1">
    <location>
        <begin position="395"/>
        <end position="450"/>
    </location>
</feature>
<feature type="domain" description="R3H" evidence="2">
    <location>
        <begin position="163"/>
        <end position="226"/>
    </location>
</feature>
<organism evidence="3 4">
    <name type="scientific">Pichia kudriavzevii</name>
    <name type="common">Yeast</name>
    <name type="synonym">Issatchenkia orientalis</name>
    <dbReference type="NCBI Taxonomy" id="4909"/>
    <lineage>
        <taxon>Eukaryota</taxon>
        <taxon>Fungi</taxon>
        <taxon>Dikarya</taxon>
        <taxon>Ascomycota</taxon>
        <taxon>Saccharomycotina</taxon>
        <taxon>Pichiomycetes</taxon>
        <taxon>Pichiales</taxon>
        <taxon>Pichiaceae</taxon>
        <taxon>Pichia</taxon>
    </lineage>
</organism>
<feature type="compositionally biased region" description="Low complexity" evidence="1">
    <location>
        <begin position="546"/>
        <end position="558"/>
    </location>
</feature>
<dbReference type="Pfam" id="PF01424">
    <property type="entry name" value="R3H"/>
    <property type="match status" value="1"/>
</dbReference>
<accession>A0A1V2LPY3</accession>
<dbReference type="GO" id="GO:0003676">
    <property type="term" value="F:nucleic acid binding"/>
    <property type="evidence" value="ECO:0007669"/>
    <property type="project" value="UniProtKB-UniRule"/>
</dbReference>
<dbReference type="InterPro" id="IPR036867">
    <property type="entry name" value="R3H_dom_sf"/>
</dbReference>
<gene>
    <name evidence="3" type="ORF">BOH78_1931</name>
</gene>
<feature type="compositionally biased region" description="Basic and acidic residues" evidence="1">
    <location>
        <begin position="52"/>
        <end position="63"/>
    </location>
</feature>
<dbReference type="AlphaFoldDB" id="A0A1V2LPY3"/>
<feature type="compositionally biased region" description="Low complexity" evidence="1">
    <location>
        <begin position="520"/>
        <end position="535"/>
    </location>
</feature>
<dbReference type="SUPFAM" id="SSF82708">
    <property type="entry name" value="R3H domain"/>
    <property type="match status" value="1"/>
</dbReference>
<evidence type="ECO:0000313" key="3">
    <source>
        <dbReference type="EMBL" id="ONH75221.1"/>
    </source>
</evidence>
<dbReference type="Gene3D" id="3.30.1370.50">
    <property type="entry name" value="R3H-like domain"/>
    <property type="match status" value="1"/>
</dbReference>